<proteinExistence type="predicted"/>
<organism evidence="2 3">
    <name type="scientific">Ephemerocybe angulata</name>
    <dbReference type="NCBI Taxonomy" id="980116"/>
    <lineage>
        <taxon>Eukaryota</taxon>
        <taxon>Fungi</taxon>
        <taxon>Dikarya</taxon>
        <taxon>Basidiomycota</taxon>
        <taxon>Agaricomycotina</taxon>
        <taxon>Agaricomycetes</taxon>
        <taxon>Agaricomycetidae</taxon>
        <taxon>Agaricales</taxon>
        <taxon>Agaricineae</taxon>
        <taxon>Psathyrellaceae</taxon>
        <taxon>Ephemerocybe</taxon>
    </lineage>
</organism>
<protein>
    <submittedName>
        <fullName evidence="2">Uncharacterized protein</fullName>
    </submittedName>
</protein>
<sequence length="186" mass="19696">MWVSGIRGYSSSDASANYSGIGWKGGETRIRILRPFIGISASRGPGSHRPTSDGRLGALACGWTGAGRGCVRVSTAVSRDVNLPIAVWVKRGEQPSRNLYLESNLRTGANQTRCAGRLDKIIRACAHSRATIFLGSGSPTRPPTKNPRGGGRLTHTCSPGAGLCRPSTLDALRTARSEQKVAGLIR</sequence>
<name>A0A8H6IGQ3_9AGAR</name>
<dbReference type="AlphaFoldDB" id="A0A8H6IGQ3"/>
<dbReference type="EMBL" id="JACGCI010000002">
    <property type="protein sequence ID" value="KAF6765330.1"/>
    <property type="molecule type" value="Genomic_DNA"/>
</dbReference>
<dbReference type="Proteomes" id="UP000521943">
    <property type="component" value="Unassembled WGS sequence"/>
</dbReference>
<keyword evidence="3" id="KW-1185">Reference proteome</keyword>
<reference evidence="2 3" key="1">
    <citation type="submission" date="2020-07" db="EMBL/GenBank/DDBJ databases">
        <title>Comparative genomics of pyrophilous fungi reveals a link between fire events and developmental genes.</title>
        <authorList>
            <consortium name="DOE Joint Genome Institute"/>
            <person name="Steindorff A.S."/>
            <person name="Carver A."/>
            <person name="Calhoun S."/>
            <person name="Stillman K."/>
            <person name="Liu H."/>
            <person name="Lipzen A."/>
            <person name="Pangilinan J."/>
            <person name="Labutti K."/>
            <person name="Bruns T.D."/>
            <person name="Grigoriev I.V."/>
        </authorList>
    </citation>
    <scope>NUCLEOTIDE SEQUENCE [LARGE SCALE GENOMIC DNA]</scope>
    <source>
        <strain evidence="2 3">CBS 144469</strain>
    </source>
</reference>
<accession>A0A8H6IGQ3</accession>
<evidence type="ECO:0000313" key="3">
    <source>
        <dbReference type="Proteomes" id="UP000521943"/>
    </source>
</evidence>
<comment type="caution">
    <text evidence="2">The sequence shown here is derived from an EMBL/GenBank/DDBJ whole genome shotgun (WGS) entry which is preliminary data.</text>
</comment>
<feature type="region of interest" description="Disordered" evidence="1">
    <location>
        <begin position="134"/>
        <end position="157"/>
    </location>
</feature>
<evidence type="ECO:0000313" key="2">
    <source>
        <dbReference type="EMBL" id="KAF6765330.1"/>
    </source>
</evidence>
<gene>
    <name evidence="2" type="ORF">DFP72DRAFT_201541</name>
</gene>
<evidence type="ECO:0000256" key="1">
    <source>
        <dbReference type="SAM" id="MobiDB-lite"/>
    </source>
</evidence>